<dbReference type="STRING" id="451379.A0A0N5AUU2"/>
<dbReference type="PROSITE" id="PS00107">
    <property type="entry name" value="PROTEIN_KINASE_ATP"/>
    <property type="match status" value="1"/>
</dbReference>
<dbReference type="Proteomes" id="UP000046393">
    <property type="component" value="Unplaced"/>
</dbReference>
<dbReference type="Pfam" id="PF00498">
    <property type="entry name" value="FHA"/>
    <property type="match status" value="1"/>
</dbReference>
<evidence type="ECO:0000259" key="5">
    <source>
        <dbReference type="PROSITE" id="PS50006"/>
    </source>
</evidence>
<keyword evidence="2 4" id="KW-0547">Nucleotide-binding</keyword>
<sequence length="515" mass="59226">MSHFLSAPSKAYSFKVTEEQNESALLVDANDTGNLMDNDDADSCELTQKDTQYSKALAQQLKFFASYFQQRSIVEEETKRRKYATLEPMDERLNPIGIFLKQDDNGLYAEYFELGRKPKLRDYCDFHELTTTVKTYMSISERHCYIQRDFDDDVTYLVDESQFGTYVNSQLLGKGKRCKLNNMDIISLGDAENFVYMYLECASVKSTEFPAELSKRYYVSNHVLGVGAMGTVYLGKRRLNHQLDKVAVKAIRKKKYSFLICDDTLGTSTGDSAAVSAMIKREVDIMLKIHHPNCVNLEYMCESSEFAYLVMEYVEGGELFSRIVDEENHGKGLGEDLSKFYVYQLLKAVEYLHSCKVVHRDIKPENILLLKKDAYTVVKLSDFGLSKARLTKLQTFCGTQCYMAPELFKQEPEYNCLVDVWALGAVLFVCLVGYPPFSPDYPDMPLKEQICKGRLIFLRVWKKISHDAQELVRSMLRVDTRERITVNGALKHAWFKDPIVDYANRIVKSYAVRFC</sequence>
<dbReference type="GO" id="GO:0004672">
    <property type="term" value="F:protein kinase activity"/>
    <property type="evidence" value="ECO:0007669"/>
    <property type="project" value="InterPro"/>
</dbReference>
<organism evidence="7 8">
    <name type="scientific">Syphacia muris</name>
    <dbReference type="NCBI Taxonomy" id="451379"/>
    <lineage>
        <taxon>Eukaryota</taxon>
        <taxon>Metazoa</taxon>
        <taxon>Ecdysozoa</taxon>
        <taxon>Nematoda</taxon>
        <taxon>Chromadorea</taxon>
        <taxon>Rhabditida</taxon>
        <taxon>Spirurina</taxon>
        <taxon>Oxyuridomorpha</taxon>
        <taxon>Oxyuroidea</taxon>
        <taxon>Oxyuridae</taxon>
        <taxon>Syphacia</taxon>
    </lineage>
</organism>
<dbReference type="SUPFAM" id="SSF49879">
    <property type="entry name" value="SMAD/FHA domain"/>
    <property type="match status" value="1"/>
</dbReference>
<keyword evidence="3 4" id="KW-0067">ATP-binding</keyword>
<dbReference type="Gene3D" id="2.60.200.20">
    <property type="match status" value="1"/>
</dbReference>
<evidence type="ECO:0000259" key="6">
    <source>
        <dbReference type="PROSITE" id="PS50011"/>
    </source>
</evidence>
<evidence type="ECO:0000256" key="2">
    <source>
        <dbReference type="ARBA" id="ARBA00022741"/>
    </source>
</evidence>
<protein>
    <submittedName>
        <fullName evidence="8">Protein kinase domain-containing protein</fullName>
    </submittedName>
</protein>
<evidence type="ECO:0000256" key="1">
    <source>
        <dbReference type="ARBA" id="ARBA00001946"/>
    </source>
</evidence>
<dbReference type="InterPro" id="IPR011009">
    <property type="entry name" value="Kinase-like_dom_sf"/>
</dbReference>
<dbReference type="Gene3D" id="1.10.510.10">
    <property type="entry name" value="Transferase(Phosphotransferase) domain 1"/>
    <property type="match status" value="1"/>
</dbReference>
<evidence type="ECO:0000256" key="4">
    <source>
        <dbReference type="PROSITE-ProRule" id="PRU10141"/>
    </source>
</evidence>
<dbReference type="InterPro" id="IPR008984">
    <property type="entry name" value="SMAD_FHA_dom_sf"/>
</dbReference>
<keyword evidence="7" id="KW-1185">Reference proteome</keyword>
<dbReference type="InterPro" id="IPR017441">
    <property type="entry name" value="Protein_kinase_ATP_BS"/>
</dbReference>
<dbReference type="PANTHER" id="PTHR24347">
    <property type="entry name" value="SERINE/THREONINE-PROTEIN KINASE"/>
    <property type="match status" value="1"/>
</dbReference>
<reference evidence="8" key="1">
    <citation type="submission" date="2017-02" db="UniProtKB">
        <authorList>
            <consortium name="WormBaseParasite"/>
        </authorList>
    </citation>
    <scope>IDENTIFICATION</scope>
</reference>
<dbReference type="Pfam" id="PF00069">
    <property type="entry name" value="Pkinase"/>
    <property type="match status" value="1"/>
</dbReference>
<dbReference type="WBParaSite" id="SMUV_0000863601-mRNA-1">
    <property type="protein sequence ID" value="SMUV_0000863601-mRNA-1"/>
    <property type="gene ID" value="SMUV_0000863601"/>
</dbReference>
<proteinExistence type="predicted"/>
<name>A0A0N5AUU2_9BILA</name>
<dbReference type="GO" id="GO:0005524">
    <property type="term" value="F:ATP binding"/>
    <property type="evidence" value="ECO:0007669"/>
    <property type="project" value="UniProtKB-UniRule"/>
</dbReference>
<evidence type="ECO:0000256" key="3">
    <source>
        <dbReference type="ARBA" id="ARBA00022840"/>
    </source>
</evidence>
<feature type="domain" description="FHA" evidence="5">
    <location>
        <begin position="112"/>
        <end position="172"/>
    </location>
</feature>
<evidence type="ECO:0000313" key="7">
    <source>
        <dbReference type="Proteomes" id="UP000046393"/>
    </source>
</evidence>
<dbReference type="SUPFAM" id="SSF56112">
    <property type="entry name" value="Protein kinase-like (PK-like)"/>
    <property type="match status" value="1"/>
</dbReference>
<feature type="binding site" evidence="4">
    <location>
        <position position="253"/>
    </location>
    <ligand>
        <name>ATP</name>
        <dbReference type="ChEBI" id="CHEBI:30616"/>
    </ligand>
</feature>
<dbReference type="AlphaFoldDB" id="A0A0N5AUU2"/>
<dbReference type="PROSITE" id="PS50011">
    <property type="entry name" value="PROTEIN_KINASE_DOM"/>
    <property type="match status" value="1"/>
</dbReference>
<feature type="domain" description="Protein kinase" evidence="6">
    <location>
        <begin position="218"/>
        <end position="495"/>
    </location>
</feature>
<dbReference type="SMART" id="SM00220">
    <property type="entry name" value="S_TKc"/>
    <property type="match status" value="1"/>
</dbReference>
<dbReference type="PROSITE" id="PS00108">
    <property type="entry name" value="PROTEIN_KINASE_ST"/>
    <property type="match status" value="1"/>
</dbReference>
<accession>A0A0N5AUU2</accession>
<dbReference type="InterPro" id="IPR000253">
    <property type="entry name" value="FHA_dom"/>
</dbReference>
<evidence type="ECO:0000313" key="8">
    <source>
        <dbReference type="WBParaSite" id="SMUV_0000863601-mRNA-1"/>
    </source>
</evidence>
<comment type="cofactor">
    <cofactor evidence="1">
        <name>Mg(2+)</name>
        <dbReference type="ChEBI" id="CHEBI:18420"/>
    </cofactor>
</comment>
<dbReference type="InterPro" id="IPR000719">
    <property type="entry name" value="Prot_kinase_dom"/>
</dbReference>
<dbReference type="SMART" id="SM00240">
    <property type="entry name" value="FHA"/>
    <property type="match status" value="1"/>
</dbReference>
<dbReference type="PROSITE" id="PS50006">
    <property type="entry name" value="FHA_DOMAIN"/>
    <property type="match status" value="1"/>
</dbReference>
<dbReference type="InterPro" id="IPR008271">
    <property type="entry name" value="Ser/Thr_kinase_AS"/>
</dbReference>
<dbReference type="FunFam" id="1.10.510.10:FF:000571">
    <property type="entry name" value="Maternal embryonic leucine zipper kinase"/>
    <property type="match status" value="1"/>
</dbReference>